<protein>
    <submittedName>
        <fullName evidence="1">Uncharacterized protein</fullName>
    </submittedName>
</protein>
<sequence>MKSSNYSQNCSSPSARIDLEAHKSPFILKNVQMLMNEKLKQVDPEGSCTDFWGSSLEPHYYHQKQFSPSKSTHKSPADKLRRSFKQEIASGNFRNEKLRRMLKNAMSRLEPLKAKQGSSHRGFLAKIIRKSYKKKINIKRDQLCIGQIADSKKDKSTRSKSVNRIFGIKSPRDTKNLSNLGLNNNTKKLHINFDKNQNERSQKTLKRRSQSTIKRLNFDNQSPSPFTMIHSYHSIRPIFAEKTQPFSDVHHNAYGAKTGRLPLGVCTTANKMSQLIKLNYTGTPSYIIENSSTPLPIVKGKKVLSTYE</sequence>
<gene>
    <name evidence="1" type="ORF">ECRASSUSDP1_LOCUS13185</name>
</gene>
<reference evidence="1" key="1">
    <citation type="submission" date="2023-07" db="EMBL/GenBank/DDBJ databases">
        <authorList>
            <consortium name="AG Swart"/>
            <person name="Singh M."/>
            <person name="Singh A."/>
            <person name="Seah K."/>
            <person name="Emmerich C."/>
        </authorList>
    </citation>
    <scope>NUCLEOTIDE SEQUENCE</scope>
    <source>
        <strain evidence="1">DP1</strain>
    </source>
</reference>
<keyword evidence="2" id="KW-1185">Reference proteome</keyword>
<dbReference type="EMBL" id="CAMPGE010013117">
    <property type="protein sequence ID" value="CAI2371860.1"/>
    <property type="molecule type" value="Genomic_DNA"/>
</dbReference>
<proteinExistence type="predicted"/>
<organism evidence="1 2">
    <name type="scientific">Euplotes crassus</name>
    <dbReference type="NCBI Taxonomy" id="5936"/>
    <lineage>
        <taxon>Eukaryota</taxon>
        <taxon>Sar</taxon>
        <taxon>Alveolata</taxon>
        <taxon>Ciliophora</taxon>
        <taxon>Intramacronucleata</taxon>
        <taxon>Spirotrichea</taxon>
        <taxon>Hypotrichia</taxon>
        <taxon>Euplotida</taxon>
        <taxon>Euplotidae</taxon>
        <taxon>Moneuplotes</taxon>
    </lineage>
</organism>
<evidence type="ECO:0000313" key="1">
    <source>
        <dbReference type="EMBL" id="CAI2371860.1"/>
    </source>
</evidence>
<dbReference type="AlphaFoldDB" id="A0AAD1XEL0"/>
<evidence type="ECO:0000313" key="2">
    <source>
        <dbReference type="Proteomes" id="UP001295684"/>
    </source>
</evidence>
<name>A0AAD1XEL0_EUPCR</name>
<dbReference type="Proteomes" id="UP001295684">
    <property type="component" value="Unassembled WGS sequence"/>
</dbReference>
<comment type="caution">
    <text evidence="1">The sequence shown here is derived from an EMBL/GenBank/DDBJ whole genome shotgun (WGS) entry which is preliminary data.</text>
</comment>
<accession>A0AAD1XEL0</accession>